<evidence type="ECO:0000313" key="3">
    <source>
        <dbReference type="EMBL" id="KAL3770119.1"/>
    </source>
</evidence>
<dbReference type="AlphaFoldDB" id="A0ABD3N1W6"/>
<accession>A0ABD3N1W6</accession>
<reference evidence="3 4" key="1">
    <citation type="submission" date="2024-10" db="EMBL/GenBank/DDBJ databases">
        <title>Updated reference genomes for cyclostephanoid diatoms.</title>
        <authorList>
            <person name="Roberts W.R."/>
            <person name="Alverson A.J."/>
        </authorList>
    </citation>
    <scope>NUCLEOTIDE SEQUENCE [LARGE SCALE GENOMIC DNA]</scope>
    <source>
        <strain evidence="3 4">AJA276-08</strain>
    </source>
</reference>
<dbReference type="Proteomes" id="UP001530315">
    <property type="component" value="Unassembled WGS sequence"/>
</dbReference>
<feature type="region of interest" description="Disordered" evidence="2">
    <location>
        <begin position="162"/>
        <end position="188"/>
    </location>
</feature>
<evidence type="ECO:0000313" key="4">
    <source>
        <dbReference type="Proteomes" id="UP001530315"/>
    </source>
</evidence>
<gene>
    <name evidence="3" type="ORF">ACHAW5_009660</name>
</gene>
<dbReference type="InterPro" id="IPR000225">
    <property type="entry name" value="Armadillo"/>
</dbReference>
<feature type="compositionally biased region" description="Acidic residues" evidence="2">
    <location>
        <begin position="173"/>
        <end position="187"/>
    </location>
</feature>
<dbReference type="PANTHER" id="PTHR22895">
    <property type="entry name" value="ARMADILLO REPEAT-CONTAINING PROTEIN 6"/>
    <property type="match status" value="1"/>
</dbReference>
<keyword evidence="1" id="KW-0677">Repeat</keyword>
<protein>
    <recommendedName>
        <fullName evidence="5">Armadillo repeat-containing protein 8</fullName>
    </recommendedName>
</protein>
<evidence type="ECO:0008006" key="5">
    <source>
        <dbReference type="Google" id="ProtNLM"/>
    </source>
</evidence>
<dbReference type="InterPro" id="IPR016024">
    <property type="entry name" value="ARM-type_fold"/>
</dbReference>
<dbReference type="EMBL" id="JALLAZ020001637">
    <property type="protein sequence ID" value="KAL3770119.1"/>
    <property type="molecule type" value="Genomic_DNA"/>
</dbReference>
<proteinExistence type="predicted"/>
<feature type="region of interest" description="Disordered" evidence="2">
    <location>
        <begin position="61"/>
        <end position="92"/>
    </location>
</feature>
<feature type="compositionally biased region" description="Low complexity" evidence="2">
    <location>
        <begin position="73"/>
        <end position="83"/>
    </location>
</feature>
<dbReference type="SUPFAM" id="SSF48371">
    <property type="entry name" value="ARM repeat"/>
    <property type="match status" value="1"/>
</dbReference>
<keyword evidence="4" id="KW-1185">Reference proteome</keyword>
<name>A0ABD3N1W6_9STRA</name>
<dbReference type="SMART" id="SM00185">
    <property type="entry name" value="ARM"/>
    <property type="match status" value="2"/>
</dbReference>
<dbReference type="PANTHER" id="PTHR22895:SF0">
    <property type="entry name" value="ARMADILLO REPEAT-CONTAINING PROTEIN 6"/>
    <property type="match status" value="1"/>
</dbReference>
<evidence type="ECO:0000256" key="1">
    <source>
        <dbReference type="ARBA" id="ARBA00022737"/>
    </source>
</evidence>
<organism evidence="3 4">
    <name type="scientific">Stephanodiscus triporus</name>
    <dbReference type="NCBI Taxonomy" id="2934178"/>
    <lineage>
        <taxon>Eukaryota</taxon>
        <taxon>Sar</taxon>
        <taxon>Stramenopiles</taxon>
        <taxon>Ochrophyta</taxon>
        <taxon>Bacillariophyta</taxon>
        <taxon>Coscinodiscophyceae</taxon>
        <taxon>Thalassiosirophycidae</taxon>
        <taxon>Stephanodiscales</taxon>
        <taxon>Stephanodiscaceae</taxon>
        <taxon>Stephanodiscus</taxon>
    </lineage>
</organism>
<comment type="caution">
    <text evidence="3">The sequence shown here is derived from an EMBL/GenBank/DDBJ whole genome shotgun (WGS) entry which is preliminary data.</text>
</comment>
<dbReference type="Gene3D" id="1.25.10.10">
    <property type="entry name" value="Leucine-rich Repeat Variant"/>
    <property type="match status" value="1"/>
</dbReference>
<evidence type="ECO:0000256" key="2">
    <source>
        <dbReference type="SAM" id="MobiDB-lite"/>
    </source>
</evidence>
<sequence>MVSAAASSGGASLRVSQELFDETVLENGECFDLSPADALRETIDQFRRQLGGPPVAAVVVDDDQPPPPPRPSPTSVAVSAGGAEAEGRTRNDIAIPPALSHLVLSHPHSKEGRREREYRRRFHDRLALLDGCVGSDGKVNLEASDAEEVIRALDEVGRRCRFGDSPSDRRDYDDDVDDDDNDFETNDDDVKCVVDGSVSVGGGVVAGIARAIVAPGDDGASPVDDDDDAGSLSSTLRDLLRLGTDATRGCESAKVAWVRAVLPSDGESNVDAGGTMQQRGGGASVVVSCLSTPTAADVGPSDVRASTTTEACRLLASLCRYDDFRDVAGPGPNASSAHDHALAFHRAGASTSLIGIARDALSSEDGEELAQRSSSAAVERLASAALAALRVMAVNDEIIQTMVALGVLPVATEALRRGAASDAAEGGVDRVQGRRQRFAEASLGLLRNLCGNDEIKTNLCLGSTTTTNDRPSKSAAPSVLPHVIGAMQTFPSAALVQEHACGTFAAMALRRPANARAILDADGPRFVIAAMKRHDGNVNVQRQGALAIRNIVSRLLRDLPEVDTRETSAIDAAEAGGTGDERRSSIRDAFLELGAEDVLRNVAGRHQGSVDEAYAALRDLGCQDGNGQ</sequence>
<dbReference type="InterPro" id="IPR011989">
    <property type="entry name" value="ARM-like"/>
</dbReference>
<feature type="compositionally biased region" description="Basic and acidic residues" evidence="2">
    <location>
        <begin position="162"/>
        <end position="172"/>
    </location>
</feature>